<organism evidence="5 6">
    <name type="scientific">Scleropages formosus</name>
    <name type="common">Asian bonytongue</name>
    <name type="synonym">Osteoglossum formosum</name>
    <dbReference type="NCBI Taxonomy" id="113540"/>
    <lineage>
        <taxon>Eukaryota</taxon>
        <taxon>Metazoa</taxon>
        <taxon>Chordata</taxon>
        <taxon>Craniata</taxon>
        <taxon>Vertebrata</taxon>
        <taxon>Euteleostomi</taxon>
        <taxon>Actinopterygii</taxon>
        <taxon>Neopterygii</taxon>
        <taxon>Teleostei</taxon>
        <taxon>Osteoglossocephala</taxon>
        <taxon>Osteoglossomorpha</taxon>
        <taxon>Osteoglossiformes</taxon>
        <taxon>Osteoglossidae</taxon>
        <taxon>Scleropages</taxon>
    </lineage>
</organism>
<accession>A0A0P7VJ03</accession>
<feature type="domain" description="CAF17 C-terminal" evidence="4">
    <location>
        <begin position="143"/>
        <end position="219"/>
    </location>
</feature>
<dbReference type="Pfam" id="PF25455">
    <property type="entry name" value="Beta-barrel_CAF17_C"/>
    <property type="match status" value="1"/>
</dbReference>
<dbReference type="Proteomes" id="UP000034805">
    <property type="component" value="Unassembled WGS sequence"/>
</dbReference>
<dbReference type="InterPro" id="IPR057460">
    <property type="entry name" value="CAF17_C"/>
</dbReference>
<evidence type="ECO:0000259" key="4">
    <source>
        <dbReference type="Pfam" id="PF25455"/>
    </source>
</evidence>
<comment type="caution">
    <text evidence="5">The sequence shown here is derived from an EMBL/GenBank/DDBJ whole genome shotgun (WGS) entry which is preliminary data.</text>
</comment>
<dbReference type="PANTHER" id="PTHR22602:SF0">
    <property type="entry name" value="TRANSFERASE CAF17, MITOCHONDRIAL-RELATED"/>
    <property type="match status" value="1"/>
</dbReference>
<dbReference type="GO" id="GO:0005759">
    <property type="term" value="C:mitochondrial matrix"/>
    <property type="evidence" value="ECO:0007669"/>
    <property type="project" value="TreeGrafter"/>
</dbReference>
<dbReference type="STRING" id="113540.ENSSFOP00015055922"/>
<evidence type="ECO:0000256" key="1">
    <source>
        <dbReference type="ARBA" id="ARBA00004173"/>
    </source>
</evidence>
<dbReference type="AlphaFoldDB" id="A0A0P7VJ03"/>
<keyword evidence="2" id="KW-0809">Transit peptide</keyword>
<evidence type="ECO:0000313" key="6">
    <source>
        <dbReference type="Proteomes" id="UP000034805"/>
    </source>
</evidence>
<dbReference type="InterPro" id="IPR045179">
    <property type="entry name" value="YgfZ/GcvT"/>
</dbReference>
<dbReference type="InterPro" id="IPR027266">
    <property type="entry name" value="TrmE/GcvT-like"/>
</dbReference>
<dbReference type="NCBIfam" id="TIGR03317">
    <property type="entry name" value="ygfZ_signature"/>
    <property type="match status" value="1"/>
</dbReference>
<keyword evidence="3" id="KW-0496">Mitochondrion</keyword>
<dbReference type="SUPFAM" id="SSF103025">
    <property type="entry name" value="Folate-binding domain"/>
    <property type="match status" value="1"/>
</dbReference>
<dbReference type="EMBL" id="JARO02002072">
    <property type="protein sequence ID" value="KPP73602.1"/>
    <property type="molecule type" value="Genomic_DNA"/>
</dbReference>
<evidence type="ECO:0000313" key="5">
    <source>
        <dbReference type="EMBL" id="KPP73602.1"/>
    </source>
</evidence>
<reference evidence="5 6" key="1">
    <citation type="submission" date="2015-08" db="EMBL/GenBank/DDBJ databases">
        <title>The genome of the Asian arowana (Scleropages formosus).</title>
        <authorList>
            <person name="Tan M.H."/>
            <person name="Gan H.M."/>
            <person name="Croft L.J."/>
            <person name="Austin C.M."/>
        </authorList>
    </citation>
    <scope>NUCLEOTIDE SEQUENCE [LARGE SCALE GENOMIC DNA]</scope>
    <source>
        <strain evidence="5">Aro1</strain>
    </source>
</reference>
<sequence length="225" mass="24284">MTKTQDEELAILLECDSTVTDSIQKHLKVYKIRRKVNISPCTDLALWAVLPSPSGQDAGAVSPELLSPTAAVVWDEDPRTKAMGWRLVTDKNIRLPESVSDLPPGVMLPLEANLVYMQGISFSKGCYLGQELTARTHHTGVIRKRLMPVCLSAPPDQGPPQGGMPLVTRAGKPAGKHLCTLGDRGLSLVRLDYAKEPLVLQNPGGTAVTVEASVPDWWPADSKGS</sequence>
<name>A0A0P7VJ03_SCLFO</name>
<comment type="subcellular location">
    <subcellularLocation>
        <location evidence="1">Mitochondrion</location>
    </subcellularLocation>
</comment>
<proteinExistence type="predicted"/>
<dbReference type="InterPro" id="IPR017703">
    <property type="entry name" value="YgfZ/GCV_T_CS"/>
</dbReference>
<dbReference type="GO" id="GO:0016226">
    <property type="term" value="P:iron-sulfur cluster assembly"/>
    <property type="evidence" value="ECO:0007669"/>
    <property type="project" value="TreeGrafter"/>
</dbReference>
<dbReference type="Gene3D" id="3.30.1360.120">
    <property type="entry name" value="Probable tRNA modification gtpase trme, domain 1"/>
    <property type="match status" value="1"/>
</dbReference>
<gene>
    <name evidence="5" type="ORF">Z043_107300</name>
</gene>
<protein>
    <recommendedName>
        <fullName evidence="4">CAF17 C-terminal domain-containing protein</fullName>
    </recommendedName>
</protein>
<evidence type="ECO:0000256" key="3">
    <source>
        <dbReference type="ARBA" id="ARBA00023128"/>
    </source>
</evidence>
<evidence type="ECO:0000256" key="2">
    <source>
        <dbReference type="ARBA" id="ARBA00022946"/>
    </source>
</evidence>
<dbReference type="PANTHER" id="PTHR22602">
    <property type="entry name" value="TRANSFERASE CAF17, MITOCHONDRIAL-RELATED"/>
    <property type="match status" value="1"/>
</dbReference>